<keyword evidence="2" id="KW-0288">FMN</keyword>
<dbReference type="EMBL" id="CADCWG010000107">
    <property type="protein sequence ID" value="CAA9550099.1"/>
    <property type="molecule type" value="Genomic_DNA"/>
</dbReference>
<keyword evidence="4" id="KW-0503">Monooxygenase</keyword>
<dbReference type="SUPFAM" id="SSF51679">
    <property type="entry name" value="Bacterial luciferase-like"/>
    <property type="match status" value="1"/>
</dbReference>
<dbReference type="GO" id="GO:0008726">
    <property type="term" value="F:alkanesulfonate monooxygenase activity"/>
    <property type="evidence" value="ECO:0007669"/>
    <property type="project" value="TreeGrafter"/>
</dbReference>
<dbReference type="InterPro" id="IPR036661">
    <property type="entry name" value="Luciferase-like_sf"/>
</dbReference>
<accession>A0A6J4UGE6</accession>
<proteinExistence type="predicted"/>
<organism evidence="6">
    <name type="scientific">uncultured Thermomicrobiales bacterium</name>
    <dbReference type="NCBI Taxonomy" id="1645740"/>
    <lineage>
        <taxon>Bacteria</taxon>
        <taxon>Pseudomonadati</taxon>
        <taxon>Thermomicrobiota</taxon>
        <taxon>Thermomicrobia</taxon>
        <taxon>Thermomicrobiales</taxon>
        <taxon>environmental samples</taxon>
    </lineage>
</organism>
<feature type="domain" description="Luciferase-like" evidence="5">
    <location>
        <begin position="8"/>
        <end position="282"/>
    </location>
</feature>
<dbReference type="InterPro" id="IPR019952">
    <property type="entry name" value="F420_OxRdatse_Rv1855c_pred"/>
</dbReference>
<evidence type="ECO:0000256" key="4">
    <source>
        <dbReference type="ARBA" id="ARBA00023033"/>
    </source>
</evidence>
<dbReference type="PANTHER" id="PTHR42847">
    <property type="entry name" value="ALKANESULFONATE MONOOXYGENASE"/>
    <property type="match status" value="1"/>
</dbReference>
<dbReference type="Pfam" id="PF00296">
    <property type="entry name" value="Bac_luciferase"/>
    <property type="match status" value="1"/>
</dbReference>
<dbReference type="AlphaFoldDB" id="A0A6J4UGE6"/>
<keyword evidence="3" id="KW-0560">Oxidoreductase</keyword>
<dbReference type="NCBIfam" id="TIGR03560">
    <property type="entry name" value="F420_Rv1855c"/>
    <property type="match status" value="1"/>
</dbReference>
<dbReference type="PANTHER" id="PTHR42847:SF8">
    <property type="entry name" value="CONSERVED PROTEIN"/>
    <property type="match status" value="1"/>
</dbReference>
<sequence>MADGTRLRFGVFVPQGWRMDLVEIDDPVEQFEAMTNVARAADAGPWDSVWVYDHFHTVPEPTMETTFECWTISATLARDTRRVNVGQMVGCNGYRNPALYAKIASTVDVASHGRLYAGIGAGWYEHEWRAYGFGGASTGGDATPPGGFPAVPERMRMFREAVEVVHRMWTEDKPSFAGKHYAIDGPINEPKNAAGTPDKKVPLWIGGGGEKVTLKLVAQYGDACNIGGDLDTVRHKLDVLKGHCETVGRDYGEIVKSMSFNVHLVGQNDDPEVATEKARGTVPYDEYGKSFHVGTAAEITERIRPFIEAGIDYVIVYIPRVAYDHAPMEQFAAEVIPQLG</sequence>
<name>A0A6J4UGE6_9BACT</name>
<evidence type="ECO:0000256" key="1">
    <source>
        <dbReference type="ARBA" id="ARBA00022630"/>
    </source>
</evidence>
<evidence type="ECO:0000256" key="3">
    <source>
        <dbReference type="ARBA" id="ARBA00023002"/>
    </source>
</evidence>
<dbReference type="InterPro" id="IPR050172">
    <property type="entry name" value="SsuD_RutA_monooxygenase"/>
</dbReference>
<dbReference type="Gene3D" id="3.20.20.30">
    <property type="entry name" value="Luciferase-like domain"/>
    <property type="match status" value="1"/>
</dbReference>
<gene>
    <name evidence="6" type="ORF">AVDCRST_MAG49-1706</name>
</gene>
<evidence type="ECO:0000259" key="5">
    <source>
        <dbReference type="Pfam" id="PF00296"/>
    </source>
</evidence>
<dbReference type="GO" id="GO:0046306">
    <property type="term" value="P:alkanesulfonate catabolic process"/>
    <property type="evidence" value="ECO:0007669"/>
    <property type="project" value="TreeGrafter"/>
</dbReference>
<dbReference type="InterPro" id="IPR011251">
    <property type="entry name" value="Luciferase-like_dom"/>
</dbReference>
<evidence type="ECO:0000313" key="6">
    <source>
        <dbReference type="EMBL" id="CAA9550099.1"/>
    </source>
</evidence>
<evidence type="ECO:0000256" key="2">
    <source>
        <dbReference type="ARBA" id="ARBA00022643"/>
    </source>
</evidence>
<reference evidence="6" key="1">
    <citation type="submission" date="2020-02" db="EMBL/GenBank/DDBJ databases">
        <authorList>
            <person name="Meier V. D."/>
        </authorList>
    </citation>
    <scope>NUCLEOTIDE SEQUENCE</scope>
    <source>
        <strain evidence="6">AVDCRST_MAG49</strain>
    </source>
</reference>
<keyword evidence="1" id="KW-0285">Flavoprotein</keyword>
<protein>
    <submittedName>
        <fullName evidence="6">Luciferase-like protein</fullName>
    </submittedName>
</protein>